<dbReference type="InterPro" id="IPR009057">
    <property type="entry name" value="Homeodomain-like_sf"/>
</dbReference>
<dbReference type="GO" id="GO:0003677">
    <property type="term" value="F:DNA binding"/>
    <property type="evidence" value="ECO:0007669"/>
    <property type="project" value="InterPro"/>
</dbReference>
<keyword evidence="1" id="KW-0175">Coiled coil</keyword>
<name>A0A9P4PX56_9PEZI</name>
<accession>A0A9P4PX56</accession>
<dbReference type="AlphaFoldDB" id="A0A9P4PX56"/>
<reference evidence="3" key="1">
    <citation type="journal article" date="2020" name="Stud. Mycol.">
        <title>101 Dothideomycetes genomes: a test case for predicting lifestyles and emergence of pathogens.</title>
        <authorList>
            <person name="Haridas S."/>
            <person name="Albert R."/>
            <person name="Binder M."/>
            <person name="Bloem J."/>
            <person name="Labutti K."/>
            <person name="Salamov A."/>
            <person name="Andreopoulos B."/>
            <person name="Baker S."/>
            <person name="Barry K."/>
            <person name="Bills G."/>
            <person name="Bluhm B."/>
            <person name="Cannon C."/>
            <person name="Castanera R."/>
            <person name="Culley D."/>
            <person name="Daum C."/>
            <person name="Ezra D."/>
            <person name="Gonzalez J."/>
            <person name="Henrissat B."/>
            <person name="Kuo A."/>
            <person name="Liang C."/>
            <person name="Lipzen A."/>
            <person name="Lutzoni F."/>
            <person name="Magnuson J."/>
            <person name="Mondo S."/>
            <person name="Nolan M."/>
            <person name="Ohm R."/>
            <person name="Pangilinan J."/>
            <person name="Park H.-J."/>
            <person name="Ramirez L."/>
            <person name="Alfaro M."/>
            <person name="Sun H."/>
            <person name="Tritt A."/>
            <person name="Yoshinaga Y."/>
            <person name="Zwiers L.-H."/>
            <person name="Turgeon B."/>
            <person name="Goodwin S."/>
            <person name="Spatafora J."/>
            <person name="Crous P."/>
            <person name="Grigoriev I."/>
        </authorList>
    </citation>
    <scope>NUCLEOTIDE SEQUENCE</scope>
    <source>
        <strain evidence="3">CBS 116435</strain>
    </source>
</reference>
<evidence type="ECO:0000259" key="2">
    <source>
        <dbReference type="Pfam" id="PF05225"/>
    </source>
</evidence>
<dbReference type="InterPro" id="IPR007889">
    <property type="entry name" value="HTH_Psq"/>
</dbReference>
<dbReference type="SUPFAM" id="SSF46689">
    <property type="entry name" value="Homeodomain-like"/>
    <property type="match status" value="1"/>
</dbReference>
<evidence type="ECO:0000313" key="3">
    <source>
        <dbReference type="EMBL" id="KAF2716552.1"/>
    </source>
</evidence>
<evidence type="ECO:0000313" key="4">
    <source>
        <dbReference type="Proteomes" id="UP000799441"/>
    </source>
</evidence>
<feature type="domain" description="HTH psq-type" evidence="2">
    <location>
        <begin position="6"/>
        <end position="45"/>
    </location>
</feature>
<keyword evidence="4" id="KW-1185">Reference proteome</keyword>
<evidence type="ECO:0000256" key="1">
    <source>
        <dbReference type="SAM" id="Coils"/>
    </source>
</evidence>
<proteinExistence type="predicted"/>
<gene>
    <name evidence="3" type="ORF">K431DRAFT_307675</name>
</gene>
<organism evidence="3 4">
    <name type="scientific">Polychaeton citri CBS 116435</name>
    <dbReference type="NCBI Taxonomy" id="1314669"/>
    <lineage>
        <taxon>Eukaryota</taxon>
        <taxon>Fungi</taxon>
        <taxon>Dikarya</taxon>
        <taxon>Ascomycota</taxon>
        <taxon>Pezizomycotina</taxon>
        <taxon>Dothideomycetes</taxon>
        <taxon>Dothideomycetidae</taxon>
        <taxon>Capnodiales</taxon>
        <taxon>Capnodiaceae</taxon>
        <taxon>Polychaeton</taxon>
    </lineage>
</organism>
<comment type="caution">
    <text evidence="3">The sequence shown here is derived from an EMBL/GenBank/DDBJ whole genome shotgun (WGS) entry which is preliminary data.</text>
</comment>
<dbReference type="Pfam" id="PF05225">
    <property type="entry name" value="HTH_psq"/>
    <property type="match status" value="1"/>
</dbReference>
<protein>
    <recommendedName>
        <fullName evidence="2">HTH psq-type domain-containing protein</fullName>
    </recommendedName>
</protein>
<sequence length="241" mass="27516">MEKEIKIHEAIAGYLGGSYSSIRAAAAAFSIPYSTLRHRLAGRKSRSKANEIDQNEVEQRLGLSQICTPAPANDSIADDMPDASIFDLPDLDPARLHTENLKFIAQLDSSQSVDTSLKRHAEIICRQSEHVLRKCDMLRDCRNKLIKELDRLNRLESDAQDMKARRNIKRVASEGKSIYTTDDAIRVIRKAEATQRRKQPRRKAKRRQVDQDIRKRVGEDLKTVASDSEDDTIIVRYMNRD</sequence>
<dbReference type="Proteomes" id="UP000799441">
    <property type="component" value="Unassembled WGS sequence"/>
</dbReference>
<dbReference type="EMBL" id="MU003869">
    <property type="protein sequence ID" value="KAF2716552.1"/>
    <property type="molecule type" value="Genomic_DNA"/>
</dbReference>
<feature type="coiled-coil region" evidence="1">
    <location>
        <begin position="138"/>
        <end position="165"/>
    </location>
</feature>